<evidence type="ECO:0000313" key="4">
    <source>
        <dbReference type="Proteomes" id="UP001368270"/>
    </source>
</evidence>
<name>A0ABU8QFR8_9RHOB</name>
<keyword evidence="1" id="KW-0732">Signal</keyword>
<dbReference type="Pfam" id="PF11329">
    <property type="entry name" value="DUF3131"/>
    <property type="match status" value="1"/>
</dbReference>
<reference evidence="3 4" key="1">
    <citation type="submission" date="2024-03" db="EMBL/GenBank/DDBJ databases">
        <title>Cognatishimia coralii sp. nov., a marine bacterium isolated from coral surrounding seawater.</title>
        <authorList>
            <person name="Liu X."/>
            <person name="Liu S."/>
            <person name="Sun H."/>
            <person name="Zhang Y."/>
        </authorList>
    </citation>
    <scope>NUCLEOTIDE SEQUENCE [LARGE SCALE GENOMIC DNA]</scope>
    <source>
        <strain evidence="3 4">D5M38</strain>
    </source>
</reference>
<keyword evidence="4" id="KW-1185">Reference proteome</keyword>
<evidence type="ECO:0000259" key="2">
    <source>
        <dbReference type="Pfam" id="PF11329"/>
    </source>
</evidence>
<gene>
    <name evidence="3" type="ORF">WG622_08430</name>
</gene>
<evidence type="ECO:0000256" key="1">
    <source>
        <dbReference type="SAM" id="SignalP"/>
    </source>
</evidence>
<dbReference type="InterPro" id="IPR021478">
    <property type="entry name" value="DUF3131"/>
</dbReference>
<accession>A0ABU8QFR8</accession>
<dbReference type="Gene3D" id="1.50.10.140">
    <property type="match status" value="1"/>
</dbReference>
<dbReference type="Proteomes" id="UP001368270">
    <property type="component" value="Unassembled WGS sequence"/>
</dbReference>
<evidence type="ECO:0000313" key="3">
    <source>
        <dbReference type="EMBL" id="MEJ5218263.1"/>
    </source>
</evidence>
<proteinExistence type="predicted"/>
<dbReference type="EMBL" id="JBBGAZ010000003">
    <property type="protein sequence ID" value="MEJ5218263.1"/>
    <property type="molecule type" value="Genomic_DNA"/>
</dbReference>
<sequence>MSTIRYTGKRSAFTFLASVSFAAVLAVSLDSAGNQFLGSANAVFQETEADFLPPLPPRVLSADDLAAAQRAWKFFEQNTQSTTGFVNSVAGFSSTTLWDQGSYIFALISAEKLGIISREEASERERRFLDSFLKMELFENRLPNKAYNTQNLDITDYENVVLEEGIGWSALDIARVLLGFRALEKHNPSLSPEIDRVINRWDLGAFANKGELWGATRENGKTILLQEGRLGYEQYGARAAALWGLDVAAAMSAARNLEWVNVEGVAIPRDQRRSSSFKAITPILSEPFLLQAFEIGLNREGEILAHKVYAAQQARFERSGIPTMVSEDHLDQHPSFVYSSVFSNGSAWAVVDESGNRHDKMRTLSTKAVFGWDAIYGTEYVKEMRSHIEDLPEEGDGWQAGIYEDSGATNSVYALNTNAIVLEALHYKAFGPFLGMNR</sequence>
<feature type="signal peptide" evidence="1">
    <location>
        <begin position="1"/>
        <end position="22"/>
    </location>
</feature>
<protein>
    <submittedName>
        <fullName evidence="3">DUF3131 domain-containing protein</fullName>
    </submittedName>
</protein>
<organism evidence="3 4">
    <name type="scientific">Cognatishimia coralii</name>
    <dbReference type="NCBI Taxonomy" id="3083254"/>
    <lineage>
        <taxon>Bacteria</taxon>
        <taxon>Pseudomonadati</taxon>
        <taxon>Pseudomonadota</taxon>
        <taxon>Alphaproteobacteria</taxon>
        <taxon>Rhodobacterales</taxon>
        <taxon>Paracoccaceae</taxon>
        <taxon>Cognatishimia</taxon>
    </lineage>
</organism>
<feature type="chain" id="PRO_5045058636" evidence="1">
    <location>
        <begin position="23"/>
        <end position="438"/>
    </location>
</feature>
<comment type="caution">
    <text evidence="3">The sequence shown here is derived from an EMBL/GenBank/DDBJ whole genome shotgun (WGS) entry which is preliminary data.</text>
</comment>
<dbReference type="RefSeq" id="WP_339403187.1">
    <property type="nucleotide sequence ID" value="NZ_JBBGAZ010000003.1"/>
</dbReference>
<feature type="domain" description="DUF3131" evidence="2">
    <location>
        <begin position="67"/>
        <end position="430"/>
    </location>
</feature>